<keyword evidence="3" id="KW-0328">Glycosyltransferase</keyword>
<keyword evidence="4" id="KW-1185">Reference proteome</keyword>
<dbReference type="InterPro" id="IPR001296">
    <property type="entry name" value="Glyco_trans_1"/>
</dbReference>
<accession>A0A517LX81</accession>
<reference evidence="3 4" key="1">
    <citation type="submission" date="2019-02" db="EMBL/GenBank/DDBJ databases">
        <title>Deep-cultivation of Planctomycetes and their phenomic and genomic characterization uncovers novel biology.</title>
        <authorList>
            <person name="Wiegand S."/>
            <person name="Jogler M."/>
            <person name="Boedeker C."/>
            <person name="Pinto D."/>
            <person name="Vollmers J."/>
            <person name="Rivas-Marin E."/>
            <person name="Kohn T."/>
            <person name="Peeters S.H."/>
            <person name="Heuer A."/>
            <person name="Rast P."/>
            <person name="Oberbeckmann S."/>
            <person name="Bunk B."/>
            <person name="Jeske O."/>
            <person name="Meyerdierks A."/>
            <person name="Storesund J.E."/>
            <person name="Kallscheuer N."/>
            <person name="Luecker S."/>
            <person name="Lage O.M."/>
            <person name="Pohl T."/>
            <person name="Merkel B.J."/>
            <person name="Hornburger P."/>
            <person name="Mueller R.-W."/>
            <person name="Bruemmer F."/>
            <person name="Labrenz M."/>
            <person name="Spormann A.M."/>
            <person name="Op den Camp H."/>
            <person name="Overmann J."/>
            <person name="Amann R."/>
            <person name="Jetten M.S.M."/>
            <person name="Mascher T."/>
            <person name="Medema M.H."/>
            <person name="Devos D.P."/>
            <person name="Kaster A.-K."/>
            <person name="Ovreas L."/>
            <person name="Rohde M."/>
            <person name="Galperin M.Y."/>
            <person name="Jogler C."/>
        </authorList>
    </citation>
    <scope>NUCLEOTIDE SEQUENCE [LARGE SCALE GENOMIC DNA]</scope>
    <source>
        <strain evidence="3 4">EC9</strain>
    </source>
</reference>
<proteinExistence type="predicted"/>
<evidence type="ECO:0000259" key="1">
    <source>
        <dbReference type="Pfam" id="PF00534"/>
    </source>
</evidence>
<sequence length="394" mass="44523">MVKLIYIMTVPETVRGSLEGQLRYVQQYSGCDVIVVSSPGDDLDYSALREGVQGLAVRMEREVSPWRDVVALYRLWRMLVQQQPGIVIAGTPKAALLGMLASWFARVPRRIYLLKGLRLATTVGIKRKLLVFAERLASHSATEILCVSDSLRKRYAQLRLADPSKLIVLGNGTSNGVCANRFDYQIRESERTDLIRKELDIPLEATVLGFVGRLVRDKGIANLVACFKEIVEARPDAYLLVLGKFEELDRVNEEDRKYLAEHPNVRLVGFRRDMEVMYAVMDVLLFPTYREGFPKAPLEAALMNVPTVAFDVDGCTDAIQHGVTGMLVPFGDQMQFNNCVMKYVDDSRSRLSHGVAGRQWVLENFHQDDVWRNYVDWFVGVEPVSKTVSVSRDS</sequence>
<dbReference type="Proteomes" id="UP000319557">
    <property type="component" value="Chromosome"/>
</dbReference>
<dbReference type="PANTHER" id="PTHR45947">
    <property type="entry name" value="SULFOQUINOVOSYL TRANSFERASE SQD2"/>
    <property type="match status" value="1"/>
</dbReference>
<evidence type="ECO:0000313" key="4">
    <source>
        <dbReference type="Proteomes" id="UP000319557"/>
    </source>
</evidence>
<dbReference type="PANTHER" id="PTHR45947:SF3">
    <property type="entry name" value="SULFOQUINOVOSYL TRANSFERASE SQD2"/>
    <property type="match status" value="1"/>
</dbReference>
<gene>
    <name evidence="3" type="primary">pglA_1</name>
    <name evidence="3" type="ORF">EC9_14120</name>
</gene>
<keyword evidence="3" id="KW-0808">Transferase</keyword>
<dbReference type="CDD" id="cd03808">
    <property type="entry name" value="GT4_CapM-like"/>
    <property type="match status" value="1"/>
</dbReference>
<name>A0A517LX81_9BACT</name>
<feature type="domain" description="Glycosyltransferase subfamily 4-like N-terminal" evidence="2">
    <location>
        <begin position="29"/>
        <end position="172"/>
    </location>
</feature>
<dbReference type="Pfam" id="PF13579">
    <property type="entry name" value="Glyco_trans_4_4"/>
    <property type="match status" value="1"/>
</dbReference>
<evidence type="ECO:0000259" key="2">
    <source>
        <dbReference type="Pfam" id="PF13579"/>
    </source>
</evidence>
<dbReference type="EC" id="2.4.1.290" evidence="3"/>
<dbReference type="EMBL" id="CP036261">
    <property type="protein sequence ID" value="QDS87234.1"/>
    <property type="molecule type" value="Genomic_DNA"/>
</dbReference>
<dbReference type="SUPFAM" id="SSF53756">
    <property type="entry name" value="UDP-Glycosyltransferase/glycogen phosphorylase"/>
    <property type="match status" value="1"/>
</dbReference>
<dbReference type="Pfam" id="PF00534">
    <property type="entry name" value="Glycos_transf_1"/>
    <property type="match status" value="1"/>
</dbReference>
<dbReference type="KEGG" id="ruv:EC9_14120"/>
<dbReference type="InterPro" id="IPR028098">
    <property type="entry name" value="Glyco_trans_4-like_N"/>
</dbReference>
<dbReference type="AlphaFoldDB" id="A0A517LX81"/>
<organism evidence="3 4">
    <name type="scientific">Rosistilla ulvae</name>
    <dbReference type="NCBI Taxonomy" id="1930277"/>
    <lineage>
        <taxon>Bacteria</taxon>
        <taxon>Pseudomonadati</taxon>
        <taxon>Planctomycetota</taxon>
        <taxon>Planctomycetia</taxon>
        <taxon>Pirellulales</taxon>
        <taxon>Pirellulaceae</taxon>
        <taxon>Rosistilla</taxon>
    </lineage>
</organism>
<dbReference type="GO" id="GO:0102335">
    <property type="term" value="F:N,N'-diacetylbacillosaminyl-diphospho-undecaprenol alpha-1,3-N-acetylgalactosaminyltransferase activity"/>
    <property type="evidence" value="ECO:0007669"/>
    <property type="project" value="UniProtKB-EC"/>
</dbReference>
<dbReference type="Gene3D" id="3.40.50.2000">
    <property type="entry name" value="Glycogen Phosphorylase B"/>
    <property type="match status" value="2"/>
</dbReference>
<feature type="domain" description="Glycosyl transferase family 1" evidence="1">
    <location>
        <begin position="194"/>
        <end position="359"/>
    </location>
</feature>
<dbReference type="InterPro" id="IPR050194">
    <property type="entry name" value="Glycosyltransferase_grp1"/>
</dbReference>
<evidence type="ECO:0000313" key="3">
    <source>
        <dbReference type="EMBL" id="QDS87234.1"/>
    </source>
</evidence>
<protein>
    <submittedName>
        <fullName evidence="3">N, N'-diacetylbacillosaminyl-diphospho-undecaprenol alpha-1,3-N-acetylgalactosaminyltransferase</fullName>
        <ecNumber evidence="3">2.4.1.290</ecNumber>
    </submittedName>
</protein>